<name>A0A0D2F5E8_9EURO</name>
<reference evidence="1 2" key="1">
    <citation type="submission" date="2015-01" db="EMBL/GenBank/DDBJ databases">
        <title>The Genome Sequence of Capronia semiimmersa CBS27337.</title>
        <authorList>
            <consortium name="The Broad Institute Genomics Platform"/>
            <person name="Cuomo C."/>
            <person name="de Hoog S."/>
            <person name="Gorbushina A."/>
            <person name="Stielow B."/>
            <person name="Teixiera M."/>
            <person name="Abouelleil A."/>
            <person name="Chapman S.B."/>
            <person name="Priest M."/>
            <person name="Young S.K."/>
            <person name="Wortman J."/>
            <person name="Nusbaum C."/>
            <person name="Birren B."/>
        </authorList>
    </citation>
    <scope>NUCLEOTIDE SEQUENCE [LARGE SCALE GENOMIC DNA]</scope>
    <source>
        <strain evidence="1 2">CBS 27337</strain>
    </source>
</reference>
<evidence type="ECO:0000313" key="1">
    <source>
        <dbReference type="EMBL" id="KIW63108.1"/>
    </source>
</evidence>
<protein>
    <submittedName>
        <fullName evidence="1">Uncharacterized protein</fullName>
    </submittedName>
</protein>
<dbReference type="EMBL" id="KN846962">
    <property type="protein sequence ID" value="KIW63108.1"/>
    <property type="molecule type" value="Genomic_DNA"/>
</dbReference>
<accession>A0A0D2F5E8</accession>
<proteinExistence type="predicted"/>
<sequence length="263" mass="29383">MSKTAVFKGAMFTGLAVFIPAVREIWRYVHSVRAAAAAEANARNKIAKIPPEITTEIFAQTFSADPVVVRWDSRNPDQACLVMPAHALDLALTCQKFHRESVGTMRTLLCKDEARPSNLPKTYECLRRIQDVILENGHQAELDVQGFHALKTIVCRAGPVYFVIVPGDKTAIMDFPNSETLIPYRSAVQTQLESQLPLWLRTIATDQQSHVDISLELLLLFSAPLIVREHAWDAGTGYPAMAMWCTCRYHWRSGTISNICSSP</sequence>
<organism evidence="1 2">
    <name type="scientific">Phialophora macrospora</name>
    <dbReference type="NCBI Taxonomy" id="1851006"/>
    <lineage>
        <taxon>Eukaryota</taxon>
        <taxon>Fungi</taxon>
        <taxon>Dikarya</taxon>
        <taxon>Ascomycota</taxon>
        <taxon>Pezizomycotina</taxon>
        <taxon>Eurotiomycetes</taxon>
        <taxon>Chaetothyriomycetidae</taxon>
        <taxon>Chaetothyriales</taxon>
        <taxon>Herpotrichiellaceae</taxon>
        <taxon>Phialophora</taxon>
    </lineage>
</organism>
<dbReference type="AlphaFoldDB" id="A0A0D2F5E8"/>
<gene>
    <name evidence="1" type="ORF">PV04_09984</name>
</gene>
<keyword evidence="2" id="KW-1185">Reference proteome</keyword>
<evidence type="ECO:0000313" key="2">
    <source>
        <dbReference type="Proteomes" id="UP000054266"/>
    </source>
</evidence>
<dbReference type="Proteomes" id="UP000054266">
    <property type="component" value="Unassembled WGS sequence"/>
</dbReference>
<dbReference type="HOGENOM" id="CLU_1057674_0_0_1"/>